<keyword evidence="3" id="KW-1185">Reference proteome</keyword>
<evidence type="ECO:0000256" key="1">
    <source>
        <dbReference type="SAM" id="MobiDB-lite"/>
    </source>
</evidence>
<evidence type="ECO:0000313" key="3">
    <source>
        <dbReference type="Proteomes" id="UP001516400"/>
    </source>
</evidence>
<organism evidence="2 3">
    <name type="scientific">Cryptolaemus montrouzieri</name>
    <dbReference type="NCBI Taxonomy" id="559131"/>
    <lineage>
        <taxon>Eukaryota</taxon>
        <taxon>Metazoa</taxon>
        <taxon>Ecdysozoa</taxon>
        <taxon>Arthropoda</taxon>
        <taxon>Hexapoda</taxon>
        <taxon>Insecta</taxon>
        <taxon>Pterygota</taxon>
        <taxon>Neoptera</taxon>
        <taxon>Endopterygota</taxon>
        <taxon>Coleoptera</taxon>
        <taxon>Polyphaga</taxon>
        <taxon>Cucujiformia</taxon>
        <taxon>Coccinelloidea</taxon>
        <taxon>Coccinellidae</taxon>
        <taxon>Scymninae</taxon>
        <taxon>Scymnini</taxon>
        <taxon>Cryptolaemus</taxon>
    </lineage>
</organism>
<comment type="caution">
    <text evidence="2">The sequence shown here is derived from an EMBL/GenBank/DDBJ whole genome shotgun (WGS) entry which is preliminary data.</text>
</comment>
<gene>
    <name evidence="2" type="ORF">HHI36_016841</name>
</gene>
<dbReference type="EMBL" id="JABFTP020000124">
    <property type="protein sequence ID" value="KAL3279334.1"/>
    <property type="molecule type" value="Genomic_DNA"/>
</dbReference>
<dbReference type="AlphaFoldDB" id="A0ABD2NLC7"/>
<evidence type="ECO:0000313" key="2">
    <source>
        <dbReference type="EMBL" id="KAL3279334.1"/>
    </source>
</evidence>
<feature type="compositionally biased region" description="Basic and acidic residues" evidence="1">
    <location>
        <begin position="8"/>
        <end position="23"/>
    </location>
</feature>
<accession>A0ABD2NLC7</accession>
<proteinExistence type="predicted"/>
<feature type="region of interest" description="Disordered" evidence="1">
    <location>
        <begin position="1"/>
        <end position="60"/>
    </location>
</feature>
<dbReference type="Proteomes" id="UP001516400">
    <property type="component" value="Unassembled WGS sequence"/>
</dbReference>
<name>A0ABD2NLC7_9CUCU</name>
<sequence>MSDSDNDIPEKKERGARNAEKYKNVVIKTAKIRGSPHVNHRGKQLPGRRTGETCRMQSSNTENLNVEQVNTEDIIDFKKWAQLNFKAKPLSVRSYGKDVPKNQKEIFVLSEVKGTCNNLPSPADRAYNGKVPINHLKIADIAR</sequence>
<reference evidence="2 3" key="1">
    <citation type="journal article" date="2021" name="BMC Biol.">
        <title>Horizontally acquired antibacterial genes associated with adaptive radiation of ladybird beetles.</title>
        <authorList>
            <person name="Li H.S."/>
            <person name="Tang X.F."/>
            <person name="Huang Y.H."/>
            <person name="Xu Z.Y."/>
            <person name="Chen M.L."/>
            <person name="Du X.Y."/>
            <person name="Qiu B.Y."/>
            <person name="Chen P.T."/>
            <person name="Zhang W."/>
            <person name="Slipinski A."/>
            <person name="Escalona H.E."/>
            <person name="Waterhouse R.M."/>
            <person name="Zwick A."/>
            <person name="Pang H."/>
        </authorList>
    </citation>
    <scope>NUCLEOTIDE SEQUENCE [LARGE SCALE GENOMIC DNA]</scope>
    <source>
        <strain evidence="2">SYSU2018</strain>
    </source>
</reference>
<feature type="non-terminal residue" evidence="2">
    <location>
        <position position="143"/>
    </location>
</feature>
<protein>
    <submittedName>
        <fullName evidence="2">Uncharacterized protein</fullName>
    </submittedName>
</protein>